<dbReference type="Proteomes" id="UP000615446">
    <property type="component" value="Unassembled WGS sequence"/>
</dbReference>
<dbReference type="SUPFAM" id="SSF50370">
    <property type="entry name" value="Ricin B-like lectins"/>
    <property type="match status" value="1"/>
</dbReference>
<keyword evidence="1" id="KW-0732">Signal</keyword>
<reference evidence="2 4" key="1">
    <citation type="submission" date="2017-11" db="EMBL/GenBank/DDBJ databases">
        <title>The genome of Rhizophagus clarus HR1 reveals common genetic basis of auxotrophy among arbuscular mycorrhizal fungi.</title>
        <authorList>
            <person name="Kobayashi Y."/>
        </authorList>
    </citation>
    <scope>NUCLEOTIDE SEQUENCE [LARGE SCALE GENOMIC DNA]</scope>
    <source>
        <strain evidence="2 4">HR1</strain>
    </source>
</reference>
<evidence type="ECO:0008006" key="5">
    <source>
        <dbReference type="Google" id="ProtNLM"/>
    </source>
</evidence>
<keyword evidence="4" id="KW-1185">Reference proteome</keyword>
<evidence type="ECO:0000313" key="4">
    <source>
        <dbReference type="Proteomes" id="UP000247702"/>
    </source>
</evidence>
<dbReference type="EMBL" id="BEXD01001191">
    <property type="protein sequence ID" value="GBB92859.1"/>
    <property type="molecule type" value="Genomic_DNA"/>
</dbReference>
<feature type="signal peptide" evidence="1">
    <location>
        <begin position="1"/>
        <end position="19"/>
    </location>
</feature>
<feature type="chain" id="PRO_5036060103" description="Ricin B lectin domain-containing protein" evidence="1">
    <location>
        <begin position="20"/>
        <end position="139"/>
    </location>
</feature>
<evidence type="ECO:0000313" key="3">
    <source>
        <dbReference type="EMBL" id="GES87289.1"/>
    </source>
</evidence>
<sequence length="139" mass="15232">MRFNILLLLLTTLTTVTISQSLPDKLLIQSAETHEFWAISGSDVVLSQSPNVEWVIWGDLISPVNDPGLAVQLNGPGKPLTITPRNSNPNQRWVIKPNGPTGTYICPFIQPVICAKPENGKVIGSDKTSGEWYLIPVLE</sequence>
<dbReference type="OrthoDB" id="2318611at2759"/>
<dbReference type="EMBL" id="BLAL01000165">
    <property type="protein sequence ID" value="GES87289.1"/>
    <property type="molecule type" value="Genomic_DNA"/>
</dbReference>
<accession>A0A2Z6R4B4</accession>
<evidence type="ECO:0000256" key="1">
    <source>
        <dbReference type="SAM" id="SignalP"/>
    </source>
</evidence>
<protein>
    <recommendedName>
        <fullName evidence="5">Ricin B lectin domain-containing protein</fullName>
    </recommendedName>
</protein>
<dbReference type="Proteomes" id="UP000247702">
    <property type="component" value="Unassembled WGS sequence"/>
</dbReference>
<organism evidence="2 4">
    <name type="scientific">Rhizophagus clarus</name>
    <dbReference type="NCBI Taxonomy" id="94130"/>
    <lineage>
        <taxon>Eukaryota</taxon>
        <taxon>Fungi</taxon>
        <taxon>Fungi incertae sedis</taxon>
        <taxon>Mucoromycota</taxon>
        <taxon>Glomeromycotina</taxon>
        <taxon>Glomeromycetes</taxon>
        <taxon>Glomerales</taxon>
        <taxon>Glomeraceae</taxon>
        <taxon>Rhizophagus</taxon>
    </lineage>
</organism>
<reference evidence="3" key="2">
    <citation type="submission" date="2019-10" db="EMBL/GenBank/DDBJ databases">
        <title>Conservation and host-specific expression of non-tandemly repeated heterogenous ribosome RNA gene in arbuscular mycorrhizal fungi.</title>
        <authorList>
            <person name="Maeda T."/>
            <person name="Kobayashi Y."/>
            <person name="Nakagawa T."/>
            <person name="Ezawa T."/>
            <person name="Yamaguchi K."/>
            <person name="Bino T."/>
            <person name="Nishimoto Y."/>
            <person name="Shigenobu S."/>
            <person name="Kawaguchi M."/>
        </authorList>
    </citation>
    <scope>NUCLEOTIDE SEQUENCE</scope>
    <source>
        <strain evidence="3">HR1</strain>
    </source>
</reference>
<proteinExistence type="predicted"/>
<name>A0A2Z6R4B4_9GLOM</name>
<comment type="caution">
    <text evidence="2">The sequence shown here is derived from an EMBL/GenBank/DDBJ whole genome shotgun (WGS) entry which is preliminary data.</text>
</comment>
<dbReference type="AlphaFoldDB" id="A0A2Z6R4B4"/>
<evidence type="ECO:0000313" key="2">
    <source>
        <dbReference type="EMBL" id="GBB92859.1"/>
    </source>
</evidence>
<dbReference type="InterPro" id="IPR035992">
    <property type="entry name" value="Ricin_B-like_lectins"/>
</dbReference>
<gene>
    <name evidence="3" type="ORF">RCL2_001429600</name>
    <name evidence="2" type="ORF">RclHR1_02070002</name>
</gene>